<dbReference type="AlphaFoldDB" id="A0A940YKD3"/>
<dbReference type="Proteomes" id="UP000678374">
    <property type="component" value="Unassembled WGS sequence"/>
</dbReference>
<reference evidence="6" key="1">
    <citation type="submission" date="2021-04" db="EMBL/GenBank/DDBJ databases">
        <title>The genome sequence of Ideonella sp. 4Y11.</title>
        <authorList>
            <person name="Liu Y."/>
        </authorList>
    </citation>
    <scope>NUCLEOTIDE SEQUENCE</scope>
    <source>
        <strain evidence="6">4Y11</strain>
    </source>
</reference>
<keyword evidence="7" id="KW-1185">Reference proteome</keyword>
<evidence type="ECO:0000256" key="3">
    <source>
        <dbReference type="ARBA" id="ARBA00022989"/>
    </source>
</evidence>
<evidence type="ECO:0000313" key="7">
    <source>
        <dbReference type="Proteomes" id="UP000678374"/>
    </source>
</evidence>
<dbReference type="InterPro" id="IPR006260">
    <property type="entry name" value="TonB/TolA_C"/>
</dbReference>
<dbReference type="NCBIfam" id="TIGR01352">
    <property type="entry name" value="tonB_Cterm"/>
    <property type="match status" value="1"/>
</dbReference>
<dbReference type="EMBL" id="JAGQDE010000002">
    <property type="protein sequence ID" value="MBQ0957871.1"/>
    <property type="molecule type" value="Genomic_DNA"/>
</dbReference>
<keyword evidence="4" id="KW-0472">Membrane</keyword>
<dbReference type="GO" id="GO:0016020">
    <property type="term" value="C:membrane"/>
    <property type="evidence" value="ECO:0007669"/>
    <property type="project" value="UniProtKB-SubCell"/>
</dbReference>
<comment type="caution">
    <text evidence="6">The sequence shown here is derived from an EMBL/GenBank/DDBJ whole genome shotgun (WGS) entry which is preliminary data.</text>
</comment>
<keyword evidence="3" id="KW-1133">Transmembrane helix</keyword>
<proteinExistence type="predicted"/>
<keyword evidence="2" id="KW-0812">Transmembrane</keyword>
<organism evidence="6 7">
    <name type="scientific">Ideonella aquatica</name>
    <dbReference type="NCBI Taxonomy" id="2824119"/>
    <lineage>
        <taxon>Bacteria</taxon>
        <taxon>Pseudomonadati</taxon>
        <taxon>Pseudomonadota</taxon>
        <taxon>Betaproteobacteria</taxon>
        <taxon>Burkholderiales</taxon>
        <taxon>Sphaerotilaceae</taxon>
        <taxon>Ideonella</taxon>
    </lineage>
</organism>
<evidence type="ECO:0000256" key="5">
    <source>
        <dbReference type="SAM" id="MobiDB-lite"/>
    </source>
</evidence>
<feature type="region of interest" description="Disordered" evidence="5">
    <location>
        <begin position="129"/>
        <end position="149"/>
    </location>
</feature>
<evidence type="ECO:0000256" key="2">
    <source>
        <dbReference type="ARBA" id="ARBA00022692"/>
    </source>
</evidence>
<dbReference type="Gene3D" id="3.30.1150.10">
    <property type="match status" value="1"/>
</dbReference>
<evidence type="ECO:0000313" key="6">
    <source>
        <dbReference type="EMBL" id="MBQ0957871.1"/>
    </source>
</evidence>
<evidence type="ECO:0000256" key="1">
    <source>
        <dbReference type="ARBA" id="ARBA00004167"/>
    </source>
</evidence>
<dbReference type="RefSeq" id="WP_210800274.1">
    <property type="nucleotide sequence ID" value="NZ_JAGQDE010000002.1"/>
</dbReference>
<evidence type="ECO:0000256" key="4">
    <source>
        <dbReference type="ARBA" id="ARBA00023136"/>
    </source>
</evidence>
<sequence length="293" mass="33078">MRRIALPAWTRRLSTLQWALLCSLAVHGALLTVRFVDPEGFNRLFEDTPLEVILVNARSDERPQKAQAIAQANLAGGGDNEEGRATTPLPPSAFQQPGDDLEEARRQVNAMQDIQQQLLAQIRREIALLPPPDPSKAATSPEEQQREERRRQMLRMLAEIEKRINEENARPKKRYISPATREEVYAIYYDNLRRRIEDRGTRDFPEIAGKKLYGELTMNITIDATGRVIEAEIVRPAKSAVLNRRALAIVHAAGPFGAFSDAMRRQADQIVVTSRFRFTRSDGLETSLSNNAP</sequence>
<gene>
    <name evidence="6" type="ORF">KAK06_02765</name>
</gene>
<feature type="region of interest" description="Disordered" evidence="5">
    <location>
        <begin position="75"/>
        <end position="103"/>
    </location>
</feature>
<name>A0A940YKD3_9BURK</name>
<dbReference type="SUPFAM" id="SSF74653">
    <property type="entry name" value="TolA/TonB C-terminal domain"/>
    <property type="match status" value="1"/>
</dbReference>
<accession>A0A940YKD3</accession>
<protein>
    <submittedName>
        <fullName evidence="6">Energy transducer TonB</fullName>
    </submittedName>
</protein>
<comment type="subcellular location">
    <subcellularLocation>
        <location evidence="1">Membrane</location>
        <topology evidence="1">Single-pass membrane protein</topology>
    </subcellularLocation>
</comment>